<feature type="non-terminal residue" evidence="2">
    <location>
        <position position="636"/>
    </location>
</feature>
<protein>
    <submittedName>
        <fullName evidence="2">Uncharacterized protein</fullName>
    </submittedName>
</protein>
<feature type="compositionally biased region" description="Low complexity" evidence="1">
    <location>
        <begin position="129"/>
        <end position="142"/>
    </location>
</feature>
<feature type="region of interest" description="Disordered" evidence="1">
    <location>
        <begin position="402"/>
        <end position="508"/>
    </location>
</feature>
<feature type="compositionally biased region" description="Basic and acidic residues" evidence="1">
    <location>
        <begin position="497"/>
        <end position="506"/>
    </location>
</feature>
<name>A0A8H7ZXG7_9FUNG</name>
<evidence type="ECO:0000256" key="1">
    <source>
        <dbReference type="SAM" id="MobiDB-lite"/>
    </source>
</evidence>
<reference evidence="2 3" key="1">
    <citation type="journal article" name="Sci. Rep.">
        <title>Genome-scale phylogenetic analyses confirm Olpidium as the closest living zoosporic fungus to the non-flagellated, terrestrial fungi.</title>
        <authorList>
            <person name="Chang Y."/>
            <person name="Rochon D."/>
            <person name="Sekimoto S."/>
            <person name="Wang Y."/>
            <person name="Chovatia M."/>
            <person name="Sandor L."/>
            <person name="Salamov A."/>
            <person name="Grigoriev I.V."/>
            <person name="Stajich J.E."/>
            <person name="Spatafora J.W."/>
        </authorList>
    </citation>
    <scope>NUCLEOTIDE SEQUENCE [LARGE SCALE GENOMIC DNA]</scope>
    <source>
        <strain evidence="2">S191</strain>
    </source>
</reference>
<feature type="region of interest" description="Disordered" evidence="1">
    <location>
        <begin position="73"/>
        <end position="307"/>
    </location>
</feature>
<dbReference type="EMBL" id="JAEFCI010004306">
    <property type="protein sequence ID" value="KAG5461029.1"/>
    <property type="molecule type" value="Genomic_DNA"/>
</dbReference>
<accession>A0A8H7ZXG7</accession>
<comment type="caution">
    <text evidence="2">The sequence shown here is derived from an EMBL/GenBank/DDBJ whole genome shotgun (WGS) entry which is preliminary data.</text>
</comment>
<proteinExistence type="predicted"/>
<feature type="compositionally biased region" description="Polar residues" evidence="1">
    <location>
        <begin position="11"/>
        <end position="22"/>
    </location>
</feature>
<feature type="region of interest" description="Disordered" evidence="1">
    <location>
        <begin position="328"/>
        <end position="361"/>
    </location>
</feature>
<feature type="compositionally biased region" description="Basic and acidic residues" evidence="1">
    <location>
        <begin position="579"/>
        <end position="600"/>
    </location>
</feature>
<dbReference type="AlphaFoldDB" id="A0A8H7ZXG7"/>
<keyword evidence="3" id="KW-1185">Reference proteome</keyword>
<organism evidence="2 3">
    <name type="scientific">Olpidium bornovanus</name>
    <dbReference type="NCBI Taxonomy" id="278681"/>
    <lineage>
        <taxon>Eukaryota</taxon>
        <taxon>Fungi</taxon>
        <taxon>Fungi incertae sedis</taxon>
        <taxon>Olpidiomycota</taxon>
        <taxon>Olpidiomycotina</taxon>
        <taxon>Olpidiomycetes</taxon>
        <taxon>Olpidiales</taxon>
        <taxon>Olpidiaceae</taxon>
        <taxon>Olpidium</taxon>
    </lineage>
</organism>
<dbReference type="Proteomes" id="UP000673691">
    <property type="component" value="Unassembled WGS sequence"/>
</dbReference>
<feature type="region of interest" description="Disordered" evidence="1">
    <location>
        <begin position="1"/>
        <end position="22"/>
    </location>
</feature>
<evidence type="ECO:0000313" key="3">
    <source>
        <dbReference type="Proteomes" id="UP000673691"/>
    </source>
</evidence>
<sequence length="636" mass="65944">MRRHASDFPVSAQTMSRGGSYRCSNRCGSPQRRLAVPVQEGVVLPFTPTGRSLSVRADILPFPETGAGNVLAQAAPRPESEHEGQDGEEQGARRHSAVVGIGGVPDGAEASPLGRQPESGLRPQPSPVSPASAGSSPGARSEGPAHHDGDEDTTLLPSAGCSPPSPDPHPSPHSLNDAKPSPTDAPPQSLSPLQVPFGDAPSGIGNSPLAGTPSASEYEKSSPRAGAAVQEEPSSSQSFTRGVPSPSITGASNAYGGTGRNHNRETVNLDGASGGRRPAAYDVRRPSPPDGGLREGNFAPKLPTDNGFAADDVGELFANYSAENANFPPDTVTPLSPPSVSPLSAQEPSCRVVSESTGVQTTRLSVEPSSDWLLSVPSSPSNKQASPLKANMIPMVASPGAVFPGVYASESSPWHDYAHSRSSSGRDSATESRGESPHSAVLLHSGSPPTPAKQFDAIPDRGREDERFDGDTSGRETPPAGPGSFEEESGSTYNSGGDRDDSRLYEDALAGSNVSDSIVHDHRNPRMLPALLIVVTDVERSGMSCDNDAGRPRSVSSTSEIESDQPAITQDVPPEPAAAEERSSVPRQHRELADNGHETAPDIGAPKDGGVEPSIRVPRPLSNSPLQPAPESAVSA</sequence>
<feature type="compositionally biased region" description="Basic and acidic residues" evidence="1">
    <location>
        <begin position="458"/>
        <end position="474"/>
    </location>
</feature>
<gene>
    <name evidence="2" type="ORF">BJ554DRAFT_6847</name>
</gene>
<evidence type="ECO:0000313" key="2">
    <source>
        <dbReference type="EMBL" id="KAG5461029.1"/>
    </source>
</evidence>
<feature type="compositionally biased region" description="Polar residues" evidence="1">
    <location>
        <begin position="232"/>
        <end position="252"/>
    </location>
</feature>
<feature type="region of interest" description="Disordered" evidence="1">
    <location>
        <begin position="542"/>
        <end position="636"/>
    </location>
</feature>